<dbReference type="GO" id="GO:0016787">
    <property type="term" value="F:hydrolase activity"/>
    <property type="evidence" value="ECO:0007669"/>
    <property type="project" value="UniProtKB-KW"/>
</dbReference>
<proteinExistence type="predicted"/>
<gene>
    <name evidence="3" type="ORF">ACFQGD_20830</name>
</gene>
<evidence type="ECO:0000256" key="1">
    <source>
        <dbReference type="SAM" id="MobiDB-lite"/>
    </source>
</evidence>
<name>A0ABW2C4F5_9PSEU</name>
<feature type="region of interest" description="Disordered" evidence="1">
    <location>
        <begin position="1"/>
        <end position="31"/>
    </location>
</feature>
<accession>A0ABW2C4F5</accession>
<sequence length="280" mass="29833">MPATSPDGDRQSPAPQVGEGQHADAGTSIRTAILPPHRQLMAALLAASALVPLSQPAEAQEKPVPEYGNVALKAFVRQPSPESPAPAPVSDATELHQIDLAVKAEEERQERIERKKAERRAAKAKAEAKREAEREAAERARKRAAARRAAAKPDFVRPASGRLTSGFGARWGTTHTGIDIANDIGTPIVAVADGTVIEAGPASGFGLWVKVRHDDGTVTVYGHMNRITAWTGQRVRAGQRIATIGNRGYSTGPHLHFEVWVGGSTKVDPRGWLAARGVSV</sequence>
<comment type="caution">
    <text evidence="3">The sequence shown here is derived from an EMBL/GenBank/DDBJ whole genome shotgun (WGS) entry which is preliminary data.</text>
</comment>
<evidence type="ECO:0000313" key="4">
    <source>
        <dbReference type="Proteomes" id="UP001596337"/>
    </source>
</evidence>
<dbReference type="Proteomes" id="UP001596337">
    <property type="component" value="Unassembled WGS sequence"/>
</dbReference>
<dbReference type="PANTHER" id="PTHR21666">
    <property type="entry name" value="PEPTIDASE-RELATED"/>
    <property type="match status" value="1"/>
</dbReference>
<dbReference type="InterPro" id="IPR050570">
    <property type="entry name" value="Cell_wall_metabolism_enzyme"/>
</dbReference>
<dbReference type="Pfam" id="PF01551">
    <property type="entry name" value="Peptidase_M23"/>
    <property type="match status" value="1"/>
</dbReference>
<dbReference type="CDD" id="cd12797">
    <property type="entry name" value="M23_peptidase"/>
    <property type="match status" value="1"/>
</dbReference>
<keyword evidence="3" id="KW-0378">Hydrolase</keyword>
<dbReference type="RefSeq" id="WP_345397328.1">
    <property type="nucleotide sequence ID" value="NZ_BAABLA010000027.1"/>
</dbReference>
<feature type="domain" description="M23ase beta-sheet core" evidence="2">
    <location>
        <begin position="174"/>
        <end position="269"/>
    </location>
</feature>
<dbReference type="EC" id="3.4.24.-" evidence="3"/>
<keyword evidence="4" id="KW-1185">Reference proteome</keyword>
<organism evidence="3 4">
    <name type="scientific">Haloechinothrix salitolerans</name>
    <dbReference type="NCBI Taxonomy" id="926830"/>
    <lineage>
        <taxon>Bacteria</taxon>
        <taxon>Bacillati</taxon>
        <taxon>Actinomycetota</taxon>
        <taxon>Actinomycetes</taxon>
        <taxon>Pseudonocardiales</taxon>
        <taxon>Pseudonocardiaceae</taxon>
        <taxon>Haloechinothrix</taxon>
    </lineage>
</organism>
<dbReference type="SUPFAM" id="SSF51261">
    <property type="entry name" value="Duplicated hybrid motif"/>
    <property type="match status" value="1"/>
</dbReference>
<dbReference type="PANTHER" id="PTHR21666:SF270">
    <property type="entry name" value="MUREIN HYDROLASE ACTIVATOR ENVC"/>
    <property type="match status" value="1"/>
</dbReference>
<evidence type="ECO:0000259" key="2">
    <source>
        <dbReference type="Pfam" id="PF01551"/>
    </source>
</evidence>
<dbReference type="Gene3D" id="2.70.70.10">
    <property type="entry name" value="Glucose Permease (Domain IIA)"/>
    <property type="match status" value="1"/>
</dbReference>
<feature type="compositionally biased region" description="Basic and acidic residues" evidence="1">
    <location>
        <begin position="106"/>
        <end position="139"/>
    </location>
</feature>
<dbReference type="InterPro" id="IPR016047">
    <property type="entry name" value="M23ase_b-sheet_dom"/>
</dbReference>
<dbReference type="EMBL" id="JBHSXX010000001">
    <property type="protein sequence ID" value="MFC6869587.1"/>
    <property type="molecule type" value="Genomic_DNA"/>
</dbReference>
<protein>
    <submittedName>
        <fullName evidence="3">M23 family metallopeptidase</fullName>
        <ecNumber evidence="3">3.4.24.-</ecNumber>
    </submittedName>
</protein>
<dbReference type="InterPro" id="IPR011055">
    <property type="entry name" value="Dup_hybrid_motif"/>
</dbReference>
<evidence type="ECO:0000313" key="3">
    <source>
        <dbReference type="EMBL" id="MFC6869587.1"/>
    </source>
</evidence>
<feature type="region of interest" description="Disordered" evidence="1">
    <location>
        <begin position="106"/>
        <end position="152"/>
    </location>
</feature>
<feature type="compositionally biased region" description="Basic residues" evidence="1">
    <location>
        <begin position="140"/>
        <end position="150"/>
    </location>
</feature>
<reference evidence="4" key="1">
    <citation type="journal article" date="2019" name="Int. J. Syst. Evol. Microbiol.">
        <title>The Global Catalogue of Microorganisms (GCM) 10K type strain sequencing project: providing services to taxonomists for standard genome sequencing and annotation.</title>
        <authorList>
            <consortium name="The Broad Institute Genomics Platform"/>
            <consortium name="The Broad Institute Genome Sequencing Center for Infectious Disease"/>
            <person name="Wu L."/>
            <person name="Ma J."/>
        </authorList>
    </citation>
    <scope>NUCLEOTIDE SEQUENCE [LARGE SCALE GENOMIC DNA]</scope>
    <source>
        <strain evidence="4">KCTC 32255</strain>
    </source>
</reference>